<gene>
    <name evidence="1" type="ORF">RchiOBHm_Chr5g0051991</name>
</gene>
<dbReference type="Gramene" id="PRQ32942">
    <property type="protein sequence ID" value="PRQ32942"/>
    <property type="gene ID" value="RchiOBHm_Chr5g0051991"/>
</dbReference>
<dbReference type="Proteomes" id="UP000238479">
    <property type="component" value="Chromosome 5"/>
</dbReference>
<sequence>MNATNKSLKPTVKKSTLAAHPLPLPLSWSLLLPLSPALAKSSAFAGTIRPLTLPLPLLEALPLLGQSNNGMGKTRHLALQIKTLCNEDIRISQLCSRQSSGKIIHNGLRVWLTGRIQSFAIQSSS</sequence>
<organism evidence="1 2">
    <name type="scientific">Rosa chinensis</name>
    <name type="common">China rose</name>
    <dbReference type="NCBI Taxonomy" id="74649"/>
    <lineage>
        <taxon>Eukaryota</taxon>
        <taxon>Viridiplantae</taxon>
        <taxon>Streptophyta</taxon>
        <taxon>Embryophyta</taxon>
        <taxon>Tracheophyta</taxon>
        <taxon>Spermatophyta</taxon>
        <taxon>Magnoliopsida</taxon>
        <taxon>eudicotyledons</taxon>
        <taxon>Gunneridae</taxon>
        <taxon>Pentapetalae</taxon>
        <taxon>rosids</taxon>
        <taxon>fabids</taxon>
        <taxon>Rosales</taxon>
        <taxon>Rosaceae</taxon>
        <taxon>Rosoideae</taxon>
        <taxon>Rosoideae incertae sedis</taxon>
        <taxon>Rosa</taxon>
    </lineage>
</organism>
<reference evidence="1 2" key="1">
    <citation type="journal article" date="2018" name="Nat. Genet.">
        <title>The Rosa genome provides new insights in the design of modern roses.</title>
        <authorList>
            <person name="Bendahmane M."/>
        </authorList>
    </citation>
    <scope>NUCLEOTIDE SEQUENCE [LARGE SCALE GENOMIC DNA]</scope>
    <source>
        <strain evidence="2">cv. Old Blush</strain>
    </source>
</reference>
<dbReference type="EMBL" id="PDCK01000043">
    <property type="protein sequence ID" value="PRQ32942.1"/>
    <property type="molecule type" value="Genomic_DNA"/>
</dbReference>
<proteinExistence type="predicted"/>
<accession>A0A2P6QFI3</accession>
<evidence type="ECO:0000313" key="2">
    <source>
        <dbReference type="Proteomes" id="UP000238479"/>
    </source>
</evidence>
<protein>
    <submittedName>
        <fullName evidence="1">Uncharacterized protein</fullName>
    </submittedName>
</protein>
<evidence type="ECO:0000313" key="1">
    <source>
        <dbReference type="EMBL" id="PRQ32942.1"/>
    </source>
</evidence>
<keyword evidence="2" id="KW-1185">Reference proteome</keyword>
<comment type="caution">
    <text evidence="1">The sequence shown here is derived from an EMBL/GenBank/DDBJ whole genome shotgun (WGS) entry which is preliminary data.</text>
</comment>
<name>A0A2P6QFI3_ROSCH</name>
<dbReference type="AlphaFoldDB" id="A0A2P6QFI3"/>